<keyword evidence="5" id="KW-1185">Reference proteome</keyword>
<dbReference type="InterPro" id="IPR017853">
    <property type="entry name" value="GH"/>
</dbReference>
<organism evidence="5">
    <name type="scientific">Chlorella variabilis</name>
    <name type="common">Green alga</name>
    <dbReference type="NCBI Taxonomy" id="554065"/>
    <lineage>
        <taxon>Eukaryota</taxon>
        <taxon>Viridiplantae</taxon>
        <taxon>Chlorophyta</taxon>
        <taxon>core chlorophytes</taxon>
        <taxon>Trebouxiophyceae</taxon>
        <taxon>Chlorellales</taxon>
        <taxon>Chlorellaceae</taxon>
        <taxon>Chlorella clade</taxon>
        <taxon>Chlorella</taxon>
    </lineage>
</organism>
<dbReference type="PRINTS" id="PR00133">
    <property type="entry name" value="GLHYDRLASE3"/>
</dbReference>
<protein>
    <recommendedName>
        <fullName evidence="3">Glycoside hydrolase family 3 N-terminal domain-containing protein</fullName>
    </recommendedName>
</protein>
<dbReference type="SUPFAM" id="SSF51445">
    <property type="entry name" value="(Trans)glycosidases"/>
    <property type="match status" value="1"/>
</dbReference>
<dbReference type="GO" id="GO:0045493">
    <property type="term" value="P:xylan catabolic process"/>
    <property type="evidence" value="ECO:0007669"/>
    <property type="project" value="InterPro"/>
</dbReference>
<evidence type="ECO:0000256" key="1">
    <source>
        <dbReference type="ARBA" id="ARBA00005336"/>
    </source>
</evidence>
<dbReference type="EMBL" id="GL433840">
    <property type="protein sequence ID" value="EFN57154.1"/>
    <property type="molecule type" value="Genomic_DNA"/>
</dbReference>
<dbReference type="OMA" id="WAACINA"/>
<feature type="non-terminal residue" evidence="4">
    <location>
        <position position="129"/>
    </location>
</feature>
<dbReference type="Proteomes" id="UP000008141">
    <property type="component" value="Unassembled WGS sequence"/>
</dbReference>
<evidence type="ECO:0000313" key="4">
    <source>
        <dbReference type="EMBL" id="EFN57154.1"/>
    </source>
</evidence>
<accession>E1ZB25</accession>
<sequence>RDPRWGRLSETFGEDPRLSADMAQAFVSGLQGGNGSGAYLKAGATCKHFIGNDLEDWRGVTRYNFNATIDARDLRDSFLPPFEGCVRARAHSLMCSYNAVNGLPACANPSLLNESLRGELGFEGFVVTD</sequence>
<dbReference type="GO" id="GO:0009044">
    <property type="term" value="F:xylan 1,4-beta-xylosidase activity"/>
    <property type="evidence" value="ECO:0007669"/>
    <property type="project" value="InterPro"/>
</dbReference>
<dbReference type="GO" id="GO:0031222">
    <property type="term" value="P:arabinan catabolic process"/>
    <property type="evidence" value="ECO:0007669"/>
    <property type="project" value="TreeGrafter"/>
</dbReference>
<dbReference type="Gene3D" id="3.20.20.300">
    <property type="entry name" value="Glycoside hydrolase, family 3, N-terminal domain"/>
    <property type="match status" value="1"/>
</dbReference>
<dbReference type="PANTHER" id="PTHR42721:SF3">
    <property type="entry name" value="BETA-D-XYLOSIDASE 5-RELATED"/>
    <property type="match status" value="1"/>
</dbReference>
<dbReference type="InterPro" id="IPR036962">
    <property type="entry name" value="Glyco_hydro_3_N_sf"/>
</dbReference>
<dbReference type="PANTHER" id="PTHR42721">
    <property type="entry name" value="SUGAR HYDROLASE-RELATED"/>
    <property type="match status" value="1"/>
</dbReference>
<comment type="similarity">
    <text evidence="1">Belongs to the glycosyl hydrolase 3 family.</text>
</comment>
<dbReference type="InterPro" id="IPR044993">
    <property type="entry name" value="BXL"/>
</dbReference>
<dbReference type="InParanoid" id="E1ZB25"/>
<dbReference type="KEGG" id="cvr:CHLNCDRAFT_13409"/>
<dbReference type="GeneID" id="17356587"/>
<gene>
    <name evidence="4" type="ORF">CHLNCDRAFT_13409</name>
</gene>
<dbReference type="RefSeq" id="XP_005849256.1">
    <property type="nucleotide sequence ID" value="XM_005849194.1"/>
</dbReference>
<dbReference type="Pfam" id="PF00933">
    <property type="entry name" value="Glyco_hydro_3"/>
    <property type="match status" value="1"/>
</dbReference>
<evidence type="ECO:0000256" key="2">
    <source>
        <dbReference type="ARBA" id="ARBA00022801"/>
    </source>
</evidence>
<reference evidence="4 5" key="1">
    <citation type="journal article" date="2010" name="Plant Cell">
        <title>The Chlorella variabilis NC64A genome reveals adaptation to photosymbiosis, coevolution with viruses, and cryptic sex.</title>
        <authorList>
            <person name="Blanc G."/>
            <person name="Duncan G."/>
            <person name="Agarkova I."/>
            <person name="Borodovsky M."/>
            <person name="Gurnon J."/>
            <person name="Kuo A."/>
            <person name="Lindquist E."/>
            <person name="Lucas S."/>
            <person name="Pangilinan J."/>
            <person name="Polle J."/>
            <person name="Salamov A."/>
            <person name="Terry A."/>
            <person name="Yamada T."/>
            <person name="Dunigan D.D."/>
            <person name="Grigoriev I.V."/>
            <person name="Claverie J.M."/>
            <person name="Van Etten J.L."/>
        </authorList>
    </citation>
    <scope>NUCLEOTIDE SEQUENCE [LARGE SCALE GENOMIC DNA]</scope>
    <source>
        <strain evidence="4 5">NC64A</strain>
    </source>
</reference>
<evidence type="ECO:0000259" key="3">
    <source>
        <dbReference type="Pfam" id="PF00933"/>
    </source>
</evidence>
<dbReference type="InterPro" id="IPR001764">
    <property type="entry name" value="Glyco_hydro_3_N"/>
</dbReference>
<evidence type="ECO:0000313" key="5">
    <source>
        <dbReference type="Proteomes" id="UP000008141"/>
    </source>
</evidence>
<feature type="non-terminal residue" evidence="4">
    <location>
        <position position="1"/>
    </location>
</feature>
<keyword evidence="2" id="KW-0378">Hydrolase</keyword>
<name>E1ZB25_CHLVA</name>
<dbReference type="eggNOG" id="ENOG502QQ55">
    <property type="taxonomic scope" value="Eukaryota"/>
</dbReference>
<dbReference type="GO" id="GO:0046556">
    <property type="term" value="F:alpha-L-arabinofuranosidase activity"/>
    <property type="evidence" value="ECO:0007669"/>
    <property type="project" value="TreeGrafter"/>
</dbReference>
<feature type="domain" description="Glycoside hydrolase family 3 N-terminal" evidence="3">
    <location>
        <begin position="1"/>
        <end position="129"/>
    </location>
</feature>
<dbReference type="AlphaFoldDB" id="E1ZB25"/>
<proteinExistence type="inferred from homology"/>
<dbReference type="OrthoDB" id="509197at2759"/>